<dbReference type="GO" id="GO:0005634">
    <property type="term" value="C:nucleus"/>
    <property type="evidence" value="ECO:0000318"/>
    <property type="project" value="GO_Central"/>
</dbReference>
<dbReference type="GO" id="GO:1990904">
    <property type="term" value="C:ribonucleoprotein complex"/>
    <property type="evidence" value="ECO:0007669"/>
    <property type="project" value="InterPro"/>
</dbReference>
<dbReference type="InterPro" id="IPR006630">
    <property type="entry name" value="La_HTH"/>
</dbReference>
<dbReference type="PRINTS" id="PR00302">
    <property type="entry name" value="LUPUSLA"/>
</dbReference>
<dbReference type="STRING" id="29655.A0A0K9P3A1"/>
<dbReference type="InterPro" id="IPR045180">
    <property type="entry name" value="La_dom_prot"/>
</dbReference>
<dbReference type="AlphaFoldDB" id="A0A0K9P3A1"/>
<evidence type="ECO:0000256" key="4">
    <source>
        <dbReference type="PROSITE-ProRule" id="PRU00332"/>
    </source>
</evidence>
<dbReference type="OMA" id="PIDVCHE"/>
<feature type="domain" description="HTH La-type RNA-binding" evidence="6">
    <location>
        <begin position="122"/>
        <end position="213"/>
    </location>
</feature>
<evidence type="ECO:0000256" key="5">
    <source>
        <dbReference type="SAM" id="MobiDB-lite"/>
    </source>
</evidence>
<proteinExistence type="predicted"/>
<keyword evidence="2 4" id="KW-0694">RNA-binding</keyword>
<dbReference type="Gene3D" id="1.10.10.10">
    <property type="entry name" value="Winged helix-like DNA-binding domain superfamily/Winged helix DNA-binding domain"/>
    <property type="match status" value="1"/>
</dbReference>
<dbReference type="Gene3D" id="3.30.70.330">
    <property type="match status" value="1"/>
</dbReference>
<dbReference type="InterPro" id="IPR036390">
    <property type="entry name" value="WH_DNA-bd_sf"/>
</dbReference>
<feature type="region of interest" description="Disordered" evidence="5">
    <location>
        <begin position="412"/>
        <end position="438"/>
    </location>
</feature>
<organism evidence="7 8">
    <name type="scientific">Zostera marina</name>
    <name type="common">Eelgrass</name>
    <dbReference type="NCBI Taxonomy" id="29655"/>
    <lineage>
        <taxon>Eukaryota</taxon>
        <taxon>Viridiplantae</taxon>
        <taxon>Streptophyta</taxon>
        <taxon>Embryophyta</taxon>
        <taxon>Tracheophyta</taxon>
        <taxon>Spermatophyta</taxon>
        <taxon>Magnoliopsida</taxon>
        <taxon>Liliopsida</taxon>
        <taxon>Zosteraceae</taxon>
        <taxon>Zostera</taxon>
    </lineage>
</organism>
<dbReference type="GO" id="GO:0003729">
    <property type="term" value="F:mRNA binding"/>
    <property type="evidence" value="ECO:0000318"/>
    <property type="project" value="GO_Central"/>
</dbReference>
<dbReference type="PANTHER" id="PTHR22792:SF66">
    <property type="entry name" value="LA-RELATED PROTEIN 6B"/>
    <property type="match status" value="1"/>
</dbReference>
<evidence type="ECO:0000256" key="1">
    <source>
        <dbReference type="ARBA" id="ARBA00004123"/>
    </source>
</evidence>
<dbReference type="EMBL" id="LFYR01001330">
    <property type="protein sequence ID" value="KMZ62690.1"/>
    <property type="molecule type" value="Genomic_DNA"/>
</dbReference>
<evidence type="ECO:0000313" key="7">
    <source>
        <dbReference type="EMBL" id="KMZ62690.1"/>
    </source>
</evidence>
<sequence length="438" mass="49088">MTEENLILLDIQLSYIDLTANSAFRDCNELIVSPASSALSTTSTSCLNSREQEYLPKENPHAYGLTKMVNQCYKRQNHLRGPLRNLQMHQYHGPHNPMHAVHGFLQHEMGDQEQCGTAVQSCGISGDAASKATKQVEYYFSDLNLATTDHLMRFISKDPEGFVPISVIASFKKIKSFISSNAQLASLLRTSNKLVVSDDGMNVRRKNPITDSDLEELMARIIVAENLPMDHCYQNLVKVFSVAGCVKSVRTCYPQATIGASVNHRLGKIDSILFSKLHAFVEYETVGQAERAVEELNKDWRIGMRVRSLSSCMKHGQYRGRNFEDDDVSSSKQVEEHLRPIDVCHEEMVEDDQTDKDDTLRKGIGRGRGFRGWGWGRGRGGHPFWNSNHSGNHPTANPLNLPLQTEQHFAASKPLGPRMPDGTRGFTFGRGKTLNQQP</sequence>
<feature type="compositionally biased region" description="Low complexity" evidence="5">
    <location>
        <begin position="422"/>
        <end position="431"/>
    </location>
</feature>
<keyword evidence="3" id="KW-0539">Nucleus</keyword>
<dbReference type="OrthoDB" id="435402at2759"/>
<dbReference type="SUPFAM" id="SSF46785">
    <property type="entry name" value="Winged helix' DNA-binding domain"/>
    <property type="match status" value="1"/>
</dbReference>
<dbReference type="SMART" id="SM00715">
    <property type="entry name" value="LA"/>
    <property type="match status" value="1"/>
</dbReference>
<dbReference type="Pfam" id="PF05383">
    <property type="entry name" value="La"/>
    <property type="match status" value="1"/>
</dbReference>
<evidence type="ECO:0000256" key="3">
    <source>
        <dbReference type="ARBA" id="ARBA00023242"/>
    </source>
</evidence>
<protein>
    <submittedName>
        <fullName evidence="7">RNA binding protein</fullName>
    </submittedName>
</protein>
<dbReference type="InterPro" id="IPR002344">
    <property type="entry name" value="Lupus_La"/>
</dbReference>
<comment type="subcellular location">
    <subcellularLocation>
        <location evidence="1">Nucleus</location>
    </subcellularLocation>
</comment>
<reference evidence="8" key="1">
    <citation type="journal article" date="2016" name="Nature">
        <title>The genome of the seagrass Zostera marina reveals angiosperm adaptation to the sea.</title>
        <authorList>
            <person name="Olsen J.L."/>
            <person name="Rouze P."/>
            <person name="Verhelst B."/>
            <person name="Lin Y.-C."/>
            <person name="Bayer T."/>
            <person name="Collen J."/>
            <person name="Dattolo E."/>
            <person name="De Paoli E."/>
            <person name="Dittami S."/>
            <person name="Maumus F."/>
            <person name="Michel G."/>
            <person name="Kersting A."/>
            <person name="Lauritano C."/>
            <person name="Lohaus R."/>
            <person name="Toepel M."/>
            <person name="Tonon T."/>
            <person name="Vanneste K."/>
            <person name="Amirebrahimi M."/>
            <person name="Brakel J."/>
            <person name="Bostroem C."/>
            <person name="Chovatia M."/>
            <person name="Grimwood J."/>
            <person name="Jenkins J.W."/>
            <person name="Jueterbock A."/>
            <person name="Mraz A."/>
            <person name="Stam W.T."/>
            <person name="Tice H."/>
            <person name="Bornberg-Bauer E."/>
            <person name="Green P.J."/>
            <person name="Pearson G.A."/>
            <person name="Procaccini G."/>
            <person name="Duarte C.M."/>
            <person name="Schmutz J."/>
            <person name="Reusch T.B.H."/>
            <person name="Van de Peer Y."/>
        </authorList>
    </citation>
    <scope>NUCLEOTIDE SEQUENCE [LARGE SCALE GENOMIC DNA]</scope>
    <source>
        <strain evidence="8">cv. Finnish</strain>
    </source>
</reference>
<dbReference type="PROSITE" id="PS50961">
    <property type="entry name" value="HTH_LA"/>
    <property type="match status" value="1"/>
</dbReference>
<evidence type="ECO:0000256" key="2">
    <source>
        <dbReference type="ARBA" id="ARBA00022884"/>
    </source>
</evidence>
<dbReference type="GO" id="GO:0006396">
    <property type="term" value="P:RNA processing"/>
    <property type="evidence" value="ECO:0007669"/>
    <property type="project" value="InterPro"/>
</dbReference>
<evidence type="ECO:0000313" key="8">
    <source>
        <dbReference type="Proteomes" id="UP000036987"/>
    </source>
</evidence>
<evidence type="ECO:0000259" key="6">
    <source>
        <dbReference type="PROSITE" id="PS50961"/>
    </source>
</evidence>
<dbReference type="PANTHER" id="PTHR22792">
    <property type="entry name" value="LUPUS LA PROTEIN-RELATED"/>
    <property type="match status" value="1"/>
</dbReference>
<dbReference type="Proteomes" id="UP000036987">
    <property type="component" value="Unassembled WGS sequence"/>
</dbReference>
<name>A0A0K9P3A1_ZOSMR</name>
<gene>
    <name evidence="7" type="ORF">ZOSMA_44G00900</name>
</gene>
<accession>A0A0K9P3A1</accession>
<keyword evidence="8" id="KW-1185">Reference proteome</keyword>
<dbReference type="InterPro" id="IPR035979">
    <property type="entry name" value="RBD_domain_sf"/>
</dbReference>
<dbReference type="InterPro" id="IPR036388">
    <property type="entry name" value="WH-like_DNA-bd_sf"/>
</dbReference>
<comment type="caution">
    <text evidence="7">The sequence shown here is derived from an EMBL/GenBank/DDBJ whole genome shotgun (WGS) entry which is preliminary data.</text>
</comment>
<dbReference type="InterPro" id="IPR012677">
    <property type="entry name" value="Nucleotide-bd_a/b_plait_sf"/>
</dbReference>
<dbReference type="SUPFAM" id="SSF54928">
    <property type="entry name" value="RNA-binding domain, RBD"/>
    <property type="match status" value="1"/>
</dbReference>